<reference evidence="1" key="1">
    <citation type="submission" date="2021-05" db="EMBL/GenBank/DDBJ databases">
        <authorList>
            <person name="Pietrasiak N."/>
            <person name="Ward R."/>
            <person name="Stajich J.E."/>
            <person name="Kurbessoian T."/>
        </authorList>
    </citation>
    <scope>NUCLEOTIDE SEQUENCE</scope>
    <source>
        <strain evidence="1">CPER-KK1</strain>
    </source>
</reference>
<name>A0A951PNN2_9CYAN</name>
<proteinExistence type="predicted"/>
<protein>
    <submittedName>
        <fullName evidence="1">Uncharacterized protein</fullName>
    </submittedName>
</protein>
<evidence type="ECO:0000313" key="1">
    <source>
        <dbReference type="EMBL" id="MBW4546484.1"/>
    </source>
</evidence>
<sequence>MTEQALARRPITQSTDILAQLQSGQLLRVSGCRGNAIIICHRHHAELAGPGAAVGGVFDLNCSRVIPVGNISLVYPESRSERHKAYTLRQRWMLFTLHAMKSSVPLQRATNFLCLLYKYFDPQIVEQLPDEILAQLVGVLPKTISMVRQAHNFQPDSVPQALQRSRL</sequence>
<organism evidence="1 2">
    <name type="scientific">Symplocastrum torsivum CPER-KK1</name>
    <dbReference type="NCBI Taxonomy" id="450513"/>
    <lineage>
        <taxon>Bacteria</taxon>
        <taxon>Bacillati</taxon>
        <taxon>Cyanobacteriota</taxon>
        <taxon>Cyanophyceae</taxon>
        <taxon>Oscillatoriophycideae</taxon>
        <taxon>Oscillatoriales</taxon>
        <taxon>Microcoleaceae</taxon>
        <taxon>Symplocastrum</taxon>
    </lineage>
</organism>
<dbReference type="Proteomes" id="UP000753908">
    <property type="component" value="Unassembled WGS sequence"/>
</dbReference>
<reference evidence="1" key="2">
    <citation type="journal article" date="2022" name="Microbiol. Resour. Announc.">
        <title>Metagenome Sequencing to Explore Phylogenomics of Terrestrial Cyanobacteria.</title>
        <authorList>
            <person name="Ward R.D."/>
            <person name="Stajich J.E."/>
            <person name="Johansen J.R."/>
            <person name="Huntemann M."/>
            <person name="Clum A."/>
            <person name="Foster B."/>
            <person name="Foster B."/>
            <person name="Roux S."/>
            <person name="Palaniappan K."/>
            <person name="Varghese N."/>
            <person name="Mukherjee S."/>
            <person name="Reddy T.B.K."/>
            <person name="Daum C."/>
            <person name="Copeland A."/>
            <person name="Chen I.A."/>
            <person name="Ivanova N.N."/>
            <person name="Kyrpides N.C."/>
            <person name="Shapiro N."/>
            <person name="Eloe-Fadrosh E.A."/>
            <person name="Pietrasiak N."/>
        </authorList>
    </citation>
    <scope>NUCLEOTIDE SEQUENCE</scope>
    <source>
        <strain evidence="1">CPER-KK1</strain>
    </source>
</reference>
<evidence type="ECO:0000313" key="2">
    <source>
        <dbReference type="Proteomes" id="UP000753908"/>
    </source>
</evidence>
<dbReference type="AlphaFoldDB" id="A0A951PNN2"/>
<dbReference type="EMBL" id="JAHHIF010000025">
    <property type="protein sequence ID" value="MBW4546484.1"/>
    <property type="molecule type" value="Genomic_DNA"/>
</dbReference>
<gene>
    <name evidence="1" type="ORF">KME25_18855</name>
</gene>
<accession>A0A951PNN2</accession>
<comment type="caution">
    <text evidence="1">The sequence shown here is derived from an EMBL/GenBank/DDBJ whole genome shotgun (WGS) entry which is preliminary data.</text>
</comment>